<comment type="pathway">
    <text evidence="1 4">Amine and polyamine biosynthesis; creatine biosynthesis; creatine from L-arginine and glycine: step 1/2.</text>
</comment>
<protein>
    <recommendedName>
        <fullName evidence="4">Glycine amidinotransferase</fullName>
        <ecNumber evidence="4">2.1.4.1</ecNumber>
    </recommendedName>
    <alternativeName>
        <fullName evidence="4">L-arginine:glycine amidinotransferase</fullName>
    </alternativeName>
</protein>
<dbReference type="Proteomes" id="UP001159427">
    <property type="component" value="Unassembled WGS sequence"/>
</dbReference>
<gene>
    <name evidence="8" type="ORF">PEVE_00033358</name>
</gene>
<dbReference type="SUPFAM" id="SSF55909">
    <property type="entry name" value="Pentein"/>
    <property type="match status" value="1"/>
</dbReference>
<keyword evidence="3 4" id="KW-0808">Transferase</keyword>
<feature type="region of interest" description="Disordered" evidence="5">
    <location>
        <begin position="941"/>
        <end position="993"/>
    </location>
</feature>
<keyword evidence="4" id="KW-0496">Mitochondrion</keyword>
<comment type="function">
    <text evidence="4">Catalyzes the biosynthesis of guanidinoacetate, the immediate precursor of creatine. Creatine plays a vital role in energy metabolism in muscle tissues. May play a role in embryonic and central nervous system development.</text>
</comment>
<proteinExistence type="inferred from homology"/>
<dbReference type="Gene3D" id="3.75.10.10">
    <property type="entry name" value="L-arginine/glycine Amidinotransferase, Chain A"/>
    <property type="match status" value="1"/>
</dbReference>
<reference evidence="8 9" key="1">
    <citation type="submission" date="2022-05" db="EMBL/GenBank/DDBJ databases">
        <authorList>
            <consortium name="Genoscope - CEA"/>
            <person name="William W."/>
        </authorList>
    </citation>
    <scope>NUCLEOTIDE SEQUENCE [LARGE SCALE GENOMIC DNA]</scope>
</reference>
<comment type="subunit">
    <text evidence="4">Homodimer.</text>
</comment>
<feature type="compositionally biased region" description="Acidic residues" evidence="5">
    <location>
        <begin position="960"/>
        <end position="984"/>
    </location>
</feature>
<evidence type="ECO:0000256" key="1">
    <source>
        <dbReference type="ARBA" id="ARBA00004858"/>
    </source>
</evidence>
<evidence type="ECO:0000313" key="8">
    <source>
        <dbReference type="EMBL" id="CAH3028189.1"/>
    </source>
</evidence>
<evidence type="ECO:0000256" key="5">
    <source>
        <dbReference type="SAM" id="MobiDB-lite"/>
    </source>
</evidence>
<feature type="compositionally biased region" description="Basic and acidic residues" evidence="5">
    <location>
        <begin position="33"/>
        <end position="50"/>
    </location>
</feature>
<evidence type="ECO:0000256" key="6">
    <source>
        <dbReference type="SAM" id="Phobius"/>
    </source>
</evidence>
<dbReference type="PROSITE" id="PS51184">
    <property type="entry name" value="JMJC"/>
    <property type="match status" value="1"/>
</dbReference>
<dbReference type="InterPro" id="IPR033195">
    <property type="entry name" value="AmidinoTrfase"/>
</dbReference>
<evidence type="ECO:0000256" key="3">
    <source>
        <dbReference type="ARBA" id="ARBA00022679"/>
    </source>
</evidence>
<comment type="catalytic activity">
    <reaction evidence="4">
        <text>L-arginine + glycine = guanidinoacetate + L-ornithine</text>
        <dbReference type="Rhea" id="RHEA:13201"/>
        <dbReference type="ChEBI" id="CHEBI:32682"/>
        <dbReference type="ChEBI" id="CHEBI:46911"/>
        <dbReference type="ChEBI" id="CHEBI:57305"/>
        <dbReference type="ChEBI" id="CHEBI:57742"/>
        <dbReference type="EC" id="2.1.4.1"/>
    </reaction>
</comment>
<evidence type="ECO:0000259" key="7">
    <source>
        <dbReference type="PROSITE" id="PS51184"/>
    </source>
</evidence>
<feature type="domain" description="JmjC" evidence="7">
    <location>
        <begin position="533"/>
        <end position="701"/>
    </location>
</feature>
<sequence length="993" mass="114340">YILQLWRACSTLVARSRASASAGTQVKTYSAKTKQDFPDDLDQSERPDELKSPVCSYNEWDPLEEVIVGRVEGATVPEFSAEVKANTYEKNWPFFRRFGGRSFPEEHLRKAHAEVEEFCKILRHEGIVVRRPEAMDFSKVYTTPDFTSSGMYAAMPRDILMVVGDEIIEAPMAWRSRFFEYRAYRPLLKEYFKRGAKWTTAPKPLMSDDLYDQDYPIQTVEDRHQLAAEGKFVTTEFEPCFDAADFIRAGRDIFVQRSQVTNNLGIEWMRRHLGKQGYRVHKLSFDDPNPMHIDATFNIIGPGLVLSNPDRPCHQIDMFYKAGWTVIKPPTPLIPDTHPLWMSSKWLSMNVLMLDPKRVVVDKNERTTQKMFESLGISCVPVSLRFANSLGGGFHCWTCDVRLMSLQCYFCLILASMFIALWKSNVLSETVVPVGHLKPLGSHRPPETNLVDDLEEMPSPQDFWRKYVLPSRAVVLRGAAKHAKAFTEWTDKYIKEKYADLEIRLEGKKEKSSKVPVGAKGVGRDTIGNFINNYHEEGNNLYVVSELPTPMWQDVTVIPPLTCGLLKDRLVEVDLWMSGGGTKSILHKDAYNAINCLYNGTKEWKMIEYKYEDKIYKAWEPPQMVGGYSRLNVHAVDLLKYPKVSEVPWSFVTVHAGDCLFLPKSYYHQVTSYGSQNTAVALLFGRLDGVTDIDFTGCDQLLSFKPLSEMDVDWKYSGHGNLSMGNTDLETVREGMLEFFGDEEKLDKDRFLRRSEKKLKKTMLYSYLDRVQEQALLMFDRLGGKKKGFVTKDDVRRLNRDEMRAIVLAIEGTDVSNTEEAEYGVVDPGEIRSILQNLVVRDGQIFKDDWIETYMEETGGTKHFAEMRPCHILYLLSISIIIIVIIIIIIVIIIIIIKYVEFISKQFFSKLHDDTSISDKVTKEEIQRNLDRALQRYMDWQQEPEIPPGQDSPEPQDAYREDDEYDREKDEEEDDEEDNEEVEATVETKHEEL</sequence>
<feature type="transmembrane region" description="Helical" evidence="6">
    <location>
        <begin position="872"/>
        <end position="900"/>
    </location>
</feature>
<keyword evidence="4 6" id="KW-0472">Membrane</keyword>
<evidence type="ECO:0000313" key="9">
    <source>
        <dbReference type="Proteomes" id="UP001159427"/>
    </source>
</evidence>
<name>A0ABN8MEU8_9CNID</name>
<dbReference type="InterPro" id="IPR003347">
    <property type="entry name" value="JmjC_dom"/>
</dbReference>
<feature type="non-terminal residue" evidence="8">
    <location>
        <position position="1"/>
    </location>
</feature>
<keyword evidence="6" id="KW-0812">Transmembrane</keyword>
<comment type="caution">
    <text evidence="8">The sequence shown here is derived from an EMBL/GenBank/DDBJ whole genome shotgun (WGS) entry which is preliminary data.</text>
</comment>
<evidence type="ECO:0000256" key="4">
    <source>
        <dbReference type="RuleBase" id="RU367092"/>
    </source>
</evidence>
<dbReference type="CDD" id="cd21136">
    <property type="entry name" value="amidinotransferase_AGAT-like"/>
    <property type="match status" value="1"/>
</dbReference>
<dbReference type="SUPFAM" id="SSF51197">
    <property type="entry name" value="Clavaminate synthase-like"/>
    <property type="match status" value="1"/>
</dbReference>
<dbReference type="PANTHER" id="PTHR10488">
    <property type="entry name" value="GLYCINE AMIDINOTRANSFERASE, MITOCHONDRIAL"/>
    <property type="match status" value="1"/>
</dbReference>
<dbReference type="PANTHER" id="PTHR10488:SF1">
    <property type="entry name" value="GLYCINE AMIDINOTRANSFERASE, MITOCHONDRIAL"/>
    <property type="match status" value="1"/>
</dbReference>
<evidence type="ECO:0000256" key="2">
    <source>
        <dbReference type="ARBA" id="ARBA00006943"/>
    </source>
</evidence>
<dbReference type="SMART" id="SM00558">
    <property type="entry name" value="JmjC"/>
    <property type="match status" value="1"/>
</dbReference>
<dbReference type="Gene3D" id="2.60.120.650">
    <property type="entry name" value="Cupin"/>
    <property type="match status" value="1"/>
</dbReference>
<keyword evidence="9" id="KW-1185">Reference proteome</keyword>
<organism evidence="8 9">
    <name type="scientific">Porites evermanni</name>
    <dbReference type="NCBI Taxonomy" id="104178"/>
    <lineage>
        <taxon>Eukaryota</taxon>
        <taxon>Metazoa</taxon>
        <taxon>Cnidaria</taxon>
        <taxon>Anthozoa</taxon>
        <taxon>Hexacorallia</taxon>
        <taxon>Scleractinia</taxon>
        <taxon>Fungiina</taxon>
        <taxon>Poritidae</taxon>
        <taxon>Porites</taxon>
    </lineage>
</organism>
<comment type="similarity">
    <text evidence="2 4">Belongs to the amidinotransferase family.</text>
</comment>
<feature type="region of interest" description="Disordered" evidence="5">
    <location>
        <begin position="24"/>
        <end position="50"/>
    </location>
</feature>
<dbReference type="EMBL" id="CALNXI010000496">
    <property type="protein sequence ID" value="CAH3028189.1"/>
    <property type="molecule type" value="Genomic_DNA"/>
</dbReference>
<accession>A0ABN8MEU8</accession>
<dbReference type="EC" id="2.1.4.1" evidence="4"/>
<dbReference type="Pfam" id="PF13621">
    <property type="entry name" value="Cupin_8"/>
    <property type="match status" value="1"/>
</dbReference>
<dbReference type="InterPro" id="IPR041667">
    <property type="entry name" value="Cupin_8"/>
</dbReference>
<keyword evidence="4" id="KW-0999">Mitochondrion inner membrane</keyword>
<comment type="subcellular location">
    <subcellularLocation>
        <location evidence="4">Mitochondrion inner membrane</location>
    </subcellularLocation>
</comment>
<keyword evidence="6" id="KW-1133">Transmembrane helix</keyword>